<evidence type="ECO:0000313" key="2">
    <source>
        <dbReference type="EMBL" id="TYB79834.1"/>
    </source>
</evidence>
<evidence type="ECO:0000256" key="1">
    <source>
        <dbReference type="SAM" id="Phobius"/>
    </source>
</evidence>
<evidence type="ECO:0000313" key="3">
    <source>
        <dbReference type="Proteomes" id="UP000323720"/>
    </source>
</evidence>
<keyword evidence="1" id="KW-1133">Transmembrane helix</keyword>
<dbReference type="Proteomes" id="UP000323720">
    <property type="component" value="Unassembled WGS sequence"/>
</dbReference>
<protein>
    <submittedName>
        <fullName evidence="2">Uncharacterized protein</fullName>
    </submittedName>
</protein>
<proteinExistence type="predicted"/>
<dbReference type="RefSeq" id="WP_148403562.1">
    <property type="nucleotide sequence ID" value="NZ_VSKK01000001.1"/>
</dbReference>
<comment type="caution">
    <text evidence="2">The sequence shown here is derived from an EMBL/GenBank/DDBJ whole genome shotgun (WGS) entry which is preliminary data.</text>
</comment>
<keyword evidence="1" id="KW-0472">Membrane</keyword>
<name>A0A5D0RH21_9FLAO</name>
<dbReference type="AlphaFoldDB" id="A0A5D0RH21"/>
<keyword evidence="3" id="KW-1185">Reference proteome</keyword>
<dbReference type="EMBL" id="VSKK01000001">
    <property type="protein sequence ID" value="TYB79834.1"/>
    <property type="molecule type" value="Genomic_DNA"/>
</dbReference>
<organism evidence="2 3">
    <name type="scientific">Bizionia myxarmorum</name>
    <dbReference type="NCBI Taxonomy" id="291186"/>
    <lineage>
        <taxon>Bacteria</taxon>
        <taxon>Pseudomonadati</taxon>
        <taxon>Bacteroidota</taxon>
        <taxon>Flavobacteriia</taxon>
        <taxon>Flavobacteriales</taxon>
        <taxon>Flavobacteriaceae</taxon>
        <taxon>Bizionia</taxon>
    </lineage>
</organism>
<feature type="transmembrane region" description="Helical" evidence="1">
    <location>
        <begin position="6"/>
        <end position="25"/>
    </location>
</feature>
<accession>A0A5D0RH21</accession>
<sequence>MESNSIIIGLIILAVIALPIIAIQMSQSFKKKKAKNEFIVEAKTNNVHISDVDFWGTYYAIAMDSSENKLVYSKKTEDETVWITADLSQVTECYIHKTDRTVKNLTTNKTETDRIDLVLRTKGQKDYVLEFYNIDVNFEMTEEKTLLAKWQERIKSQLATAKVAA</sequence>
<reference evidence="2 3" key="1">
    <citation type="submission" date="2019-08" db="EMBL/GenBank/DDBJ databases">
        <title>Genomes of Antarctic Bizionia species.</title>
        <authorList>
            <person name="Bowman J.P."/>
        </authorList>
    </citation>
    <scope>NUCLEOTIDE SEQUENCE [LARGE SCALE GENOMIC DNA]</scope>
    <source>
        <strain evidence="2 3">ADA-4</strain>
    </source>
</reference>
<gene>
    <name evidence="2" type="ORF">ES674_08825</name>
</gene>
<dbReference type="OrthoDB" id="1524706at2"/>
<keyword evidence="1" id="KW-0812">Transmembrane</keyword>